<feature type="compositionally biased region" description="Polar residues" evidence="7">
    <location>
        <begin position="314"/>
        <end position="323"/>
    </location>
</feature>
<dbReference type="PANTHER" id="PTHR21551">
    <property type="entry name" value="TOPOISOMERASE II-ASSOCIATED PROTEIN PAT1"/>
    <property type="match status" value="1"/>
</dbReference>
<keyword evidence="6" id="KW-0539">Nucleus</keyword>
<feature type="compositionally biased region" description="Pro residues" evidence="7">
    <location>
        <begin position="251"/>
        <end position="268"/>
    </location>
</feature>
<feature type="region of interest" description="Disordered" evidence="7">
    <location>
        <begin position="1"/>
        <end position="44"/>
    </location>
</feature>
<dbReference type="GO" id="GO:0003723">
    <property type="term" value="F:RNA binding"/>
    <property type="evidence" value="ECO:0007669"/>
    <property type="project" value="UniProtKB-KW"/>
</dbReference>
<dbReference type="PANTHER" id="PTHR21551:SF0">
    <property type="entry name" value="PROTEIN ASSOCIATED WITH TOPO II RELATED-1, ISOFORM A"/>
    <property type="match status" value="1"/>
</dbReference>
<feature type="domain" description="mRNA decay factor PAT1" evidence="8">
    <location>
        <begin position="1"/>
        <end position="823"/>
    </location>
</feature>
<evidence type="ECO:0000256" key="5">
    <source>
        <dbReference type="ARBA" id="ARBA00022884"/>
    </source>
</evidence>
<dbReference type="EMBL" id="NAJP01000090">
    <property type="protein sequence ID" value="TKA32599.1"/>
    <property type="molecule type" value="Genomic_DNA"/>
</dbReference>
<organism evidence="9 10">
    <name type="scientific">Friedmanniomyces endolithicus</name>
    <dbReference type="NCBI Taxonomy" id="329885"/>
    <lineage>
        <taxon>Eukaryota</taxon>
        <taxon>Fungi</taxon>
        <taxon>Dikarya</taxon>
        <taxon>Ascomycota</taxon>
        <taxon>Pezizomycotina</taxon>
        <taxon>Dothideomycetes</taxon>
        <taxon>Dothideomycetidae</taxon>
        <taxon>Mycosphaerellales</taxon>
        <taxon>Teratosphaeriaceae</taxon>
        <taxon>Friedmanniomyces</taxon>
    </lineage>
</organism>
<evidence type="ECO:0000313" key="10">
    <source>
        <dbReference type="Proteomes" id="UP000310066"/>
    </source>
</evidence>
<proteinExistence type="inferred from homology"/>
<dbReference type="Proteomes" id="UP000310066">
    <property type="component" value="Unassembled WGS sequence"/>
</dbReference>
<evidence type="ECO:0000313" key="9">
    <source>
        <dbReference type="EMBL" id="TKA32599.1"/>
    </source>
</evidence>
<evidence type="ECO:0000256" key="2">
    <source>
        <dbReference type="ARBA" id="ARBA00004201"/>
    </source>
</evidence>
<reference evidence="9 10" key="1">
    <citation type="submission" date="2017-03" db="EMBL/GenBank/DDBJ databases">
        <title>Genomes of endolithic fungi from Antarctica.</title>
        <authorList>
            <person name="Coleine C."/>
            <person name="Masonjones S."/>
            <person name="Stajich J.E."/>
        </authorList>
    </citation>
    <scope>NUCLEOTIDE SEQUENCE [LARGE SCALE GENOMIC DNA]</scope>
    <source>
        <strain evidence="9 10">CCFEE 5311</strain>
    </source>
</reference>
<dbReference type="GO" id="GO:0005634">
    <property type="term" value="C:nucleus"/>
    <property type="evidence" value="ECO:0007669"/>
    <property type="project" value="UniProtKB-SubCell"/>
</dbReference>
<dbReference type="AlphaFoldDB" id="A0A4V5N5N7"/>
<comment type="subcellular location">
    <subcellularLocation>
        <location evidence="2">Cytoplasm</location>
        <location evidence="2">P-body</location>
    </subcellularLocation>
    <subcellularLocation>
        <location evidence="1">Nucleus</location>
    </subcellularLocation>
</comment>
<dbReference type="GO" id="GO:0000290">
    <property type="term" value="P:deadenylation-dependent decapping of nuclear-transcribed mRNA"/>
    <property type="evidence" value="ECO:0007669"/>
    <property type="project" value="InterPro"/>
</dbReference>
<protein>
    <recommendedName>
        <fullName evidence="8">mRNA decay factor PAT1 domain-containing protein</fullName>
    </recommendedName>
</protein>
<evidence type="ECO:0000256" key="7">
    <source>
        <dbReference type="SAM" id="MobiDB-lite"/>
    </source>
</evidence>
<feature type="compositionally biased region" description="Low complexity" evidence="7">
    <location>
        <begin position="220"/>
        <end position="237"/>
    </location>
</feature>
<keyword evidence="4" id="KW-0963">Cytoplasm</keyword>
<gene>
    <name evidence="9" type="ORF">B0A54_15588</name>
</gene>
<dbReference type="OrthoDB" id="74835at2759"/>
<evidence type="ECO:0000256" key="3">
    <source>
        <dbReference type="ARBA" id="ARBA00009138"/>
    </source>
</evidence>
<comment type="caution">
    <text evidence="9">The sequence shown here is derived from an EMBL/GenBank/DDBJ whole genome shotgun (WGS) entry which is preliminary data.</text>
</comment>
<dbReference type="STRING" id="329885.A0A4V5N5N7"/>
<dbReference type="GO" id="GO:0000932">
    <property type="term" value="C:P-body"/>
    <property type="evidence" value="ECO:0007669"/>
    <property type="project" value="UniProtKB-SubCell"/>
</dbReference>
<dbReference type="Pfam" id="PF09770">
    <property type="entry name" value="PAT1"/>
    <property type="match status" value="1"/>
</dbReference>
<dbReference type="InterPro" id="IPR019167">
    <property type="entry name" value="PAT1_dom"/>
</dbReference>
<evidence type="ECO:0000259" key="8">
    <source>
        <dbReference type="Pfam" id="PF09770"/>
    </source>
</evidence>
<accession>A0A4V5N5N7</accession>
<dbReference type="GO" id="GO:0033962">
    <property type="term" value="P:P-body assembly"/>
    <property type="evidence" value="ECO:0007669"/>
    <property type="project" value="TreeGrafter"/>
</dbReference>
<feature type="region of interest" description="Disordered" evidence="7">
    <location>
        <begin position="62"/>
        <end position="324"/>
    </location>
</feature>
<feature type="compositionally biased region" description="Low complexity" evidence="7">
    <location>
        <begin position="66"/>
        <end position="77"/>
    </location>
</feature>
<comment type="similarity">
    <text evidence="3">Belongs to the PAT1 family.</text>
</comment>
<evidence type="ECO:0000256" key="6">
    <source>
        <dbReference type="ARBA" id="ARBA00023242"/>
    </source>
</evidence>
<sequence length="826" mass="92272">MSFFGFDTTLPRDRPPPQSGRGMFDQHDPFAGLGRGGGAGADEDEDEALNFEETYDGLGQQLAESGDTFNDDTFGGDEPVTRQSVGRDFDFAGQTAQARDTLREEQGMQPARQSQSYSQAPRPPRTGYEAYKQPGGMPKLEADASFWGQPMGKKTPAPAEPQTRQDSSAARKMMSLEEVEAMMREHSRPAPPEQDSERQAQGLRDMLGLGGPAPPPQEQPRPMQILQRPHQPQQPSQGSHISADILQRRQSPPPPGPHSQDPNQPPHPTHMQHQRPPPPRAPAVQPLRGPPHHQHDVSHQRGPSYTGPPITEAHQMQQMSPSTRAAYLSEEAARAKRNHKIFLLSKNNGLMTPQDKNFITRIQLQQLLTATGGVDNEVGSDQQMFEDFYYQVYSQIRAGGPGQPMNSSQFAQTYLLQTNGGRYGYGRNRQHARGGDNHMQRMEQQVARAVEAARARPKNKSLALEGSLGKIAFSNYKTPRPLLNLKRPDSEAKMRPPTAKVGGVTFDRKAALRDIEKMYTMLMRLEDHERKLPPPPQEDSPPEVIEGHMRWRAEMQELNRGLWASLRVVEGIDAKCVDSLYFFTANIILSHGKGKKAIPRVFRHLDDQQRLTMLTLIVIHLDILDVIRDAYPPADNTPLPARVKEEVELFGQAVMPPLFSYVNEAPLNIIVGLLGLVLDRVHVQSVVRTKIGVGMLTMLVSRAELVKQQPANPTNTHQQQQEEDRQQYATLYTTLFDTLEPVLPYLFPTDTTLAASDDVHVWQFLAAMGVGASPEDQQQRLVLGVKERVMETVAVSRGLPEEMRERRLGEVNLFMRAIGLDVELLG</sequence>
<dbReference type="InterPro" id="IPR039900">
    <property type="entry name" value="Pat1-like"/>
</dbReference>
<keyword evidence="5" id="KW-0694">RNA-binding</keyword>
<name>A0A4V5N5N7_9PEZI</name>
<evidence type="ECO:0000256" key="4">
    <source>
        <dbReference type="ARBA" id="ARBA00022490"/>
    </source>
</evidence>
<evidence type="ECO:0000256" key="1">
    <source>
        <dbReference type="ARBA" id="ARBA00004123"/>
    </source>
</evidence>